<dbReference type="EMBL" id="JACJFM010000009">
    <property type="protein sequence ID" value="MBB1486835.1"/>
    <property type="molecule type" value="Genomic_DNA"/>
</dbReference>
<evidence type="ECO:0000256" key="3">
    <source>
        <dbReference type="ARBA" id="ARBA00022679"/>
    </source>
</evidence>
<dbReference type="EC" id="2.1.1.80" evidence="5"/>
<dbReference type="PIRSF" id="PIRSF000410">
    <property type="entry name" value="CheR"/>
    <property type="match status" value="1"/>
</dbReference>
<keyword evidence="2 5" id="KW-0489">Methyltransferase</keyword>
<dbReference type="Proteomes" id="UP000565262">
    <property type="component" value="Unassembled WGS sequence"/>
</dbReference>
<dbReference type="InterPro" id="IPR029063">
    <property type="entry name" value="SAM-dependent_MTases_sf"/>
</dbReference>
<accession>A0A839INL9</accession>
<dbReference type="RefSeq" id="WP_182808611.1">
    <property type="nucleotide sequence ID" value="NZ_JACJFM010000009.1"/>
</dbReference>
<dbReference type="SMART" id="SM00138">
    <property type="entry name" value="MeTrc"/>
    <property type="match status" value="1"/>
</dbReference>
<feature type="binding site" evidence="6">
    <location>
        <position position="83"/>
    </location>
    <ligand>
        <name>S-adenosyl-L-methionine</name>
        <dbReference type="ChEBI" id="CHEBI:59789"/>
    </ligand>
</feature>
<name>A0A839INL9_9GAMM</name>
<feature type="binding site" evidence="6">
    <location>
        <begin position="201"/>
        <end position="202"/>
    </location>
    <ligand>
        <name>S-adenosyl-L-methionine</name>
        <dbReference type="ChEBI" id="CHEBI:59789"/>
    </ligand>
</feature>
<dbReference type="Gene3D" id="1.10.155.10">
    <property type="entry name" value="Chemotaxis receptor methyltransferase CheR, N-terminal domain"/>
    <property type="match status" value="1"/>
</dbReference>
<evidence type="ECO:0000256" key="6">
    <source>
        <dbReference type="PIRSR" id="PIRSR000410-1"/>
    </source>
</evidence>
<dbReference type="InterPro" id="IPR000780">
    <property type="entry name" value="CheR_MeTrfase"/>
</dbReference>
<evidence type="ECO:0000256" key="1">
    <source>
        <dbReference type="ARBA" id="ARBA00001541"/>
    </source>
</evidence>
<feature type="domain" description="CheR-type methyltransferase" evidence="7">
    <location>
        <begin position="5"/>
        <end position="275"/>
    </location>
</feature>
<dbReference type="InterPro" id="IPR022642">
    <property type="entry name" value="CheR_C"/>
</dbReference>
<dbReference type="InterPro" id="IPR022641">
    <property type="entry name" value="CheR_N"/>
</dbReference>
<comment type="caution">
    <text evidence="8">The sequence shown here is derived from an EMBL/GenBank/DDBJ whole genome shotgun (WGS) entry which is preliminary data.</text>
</comment>
<evidence type="ECO:0000313" key="9">
    <source>
        <dbReference type="Proteomes" id="UP000565262"/>
    </source>
</evidence>
<dbReference type="PANTHER" id="PTHR24422:SF19">
    <property type="entry name" value="CHEMOTAXIS PROTEIN METHYLTRANSFERASE"/>
    <property type="match status" value="1"/>
</dbReference>
<keyword evidence="3 5" id="KW-0808">Transferase</keyword>
<dbReference type="PRINTS" id="PR00996">
    <property type="entry name" value="CHERMTFRASE"/>
</dbReference>
<evidence type="ECO:0000259" key="7">
    <source>
        <dbReference type="PROSITE" id="PS50123"/>
    </source>
</evidence>
<dbReference type="Pfam" id="PF03705">
    <property type="entry name" value="CheR_N"/>
    <property type="match status" value="1"/>
</dbReference>
<keyword evidence="4 5" id="KW-0949">S-adenosyl-L-methionine</keyword>
<dbReference type="PROSITE" id="PS50123">
    <property type="entry name" value="CHER"/>
    <property type="match status" value="1"/>
</dbReference>
<dbReference type="Pfam" id="PF01739">
    <property type="entry name" value="CheR"/>
    <property type="match status" value="1"/>
</dbReference>
<evidence type="ECO:0000256" key="5">
    <source>
        <dbReference type="PIRNR" id="PIRNR000410"/>
    </source>
</evidence>
<gene>
    <name evidence="8" type="ORF">H4O21_09455</name>
</gene>
<feature type="binding site" evidence="6">
    <location>
        <position position="81"/>
    </location>
    <ligand>
        <name>S-adenosyl-L-methionine</name>
        <dbReference type="ChEBI" id="CHEBI:59789"/>
    </ligand>
</feature>
<dbReference type="InterPro" id="IPR036804">
    <property type="entry name" value="CheR_N_sf"/>
</dbReference>
<evidence type="ECO:0000256" key="4">
    <source>
        <dbReference type="ARBA" id="ARBA00022691"/>
    </source>
</evidence>
<evidence type="ECO:0000256" key="2">
    <source>
        <dbReference type="ARBA" id="ARBA00022603"/>
    </source>
</evidence>
<dbReference type="Gene3D" id="3.40.50.150">
    <property type="entry name" value="Vaccinia Virus protein VP39"/>
    <property type="match status" value="1"/>
</dbReference>
<feature type="binding site" evidence="6">
    <location>
        <position position="143"/>
    </location>
    <ligand>
        <name>S-adenosyl-L-methionine</name>
        <dbReference type="ChEBI" id="CHEBI:59789"/>
    </ligand>
</feature>
<comment type="catalytic activity">
    <reaction evidence="1 5">
        <text>L-glutamyl-[protein] + S-adenosyl-L-methionine = [protein]-L-glutamate 5-O-methyl ester + S-adenosyl-L-homocysteine</text>
        <dbReference type="Rhea" id="RHEA:24452"/>
        <dbReference type="Rhea" id="RHEA-COMP:10208"/>
        <dbReference type="Rhea" id="RHEA-COMP:10311"/>
        <dbReference type="ChEBI" id="CHEBI:29973"/>
        <dbReference type="ChEBI" id="CHEBI:57856"/>
        <dbReference type="ChEBI" id="CHEBI:59789"/>
        <dbReference type="ChEBI" id="CHEBI:82795"/>
        <dbReference type="EC" id="2.1.1.80"/>
    </reaction>
</comment>
<protein>
    <recommendedName>
        <fullName evidence="5">Chemotaxis protein methyltransferase</fullName>
        <ecNumber evidence="5">2.1.1.80</ecNumber>
    </recommendedName>
</protein>
<dbReference type="InterPro" id="IPR026024">
    <property type="entry name" value="Chemotaxis_MeTrfase_CheR"/>
</dbReference>
<dbReference type="InterPro" id="IPR050903">
    <property type="entry name" value="Bact_Chemotaxis_MeTrfase"/>
</dbReference>
<comment type="function">
    <text evidence="5">Methylation of the membrane-bound methyl-accepting chemotaxis proteins (MCP) to form gamma-glutamyl methyl ester residues in MCP.</text>
</comment>
<reference evidence="8 9" key="1">
    <citation type="submission" date="2020-08" db="EMBL/GenBank/DDBJ databases">
        <title>Oceanospirillum sp. nov. isolated from marine sediment.</title>
        <authorList>
            <person name="Ji X."/>
        </authorList>
    </citation>
    <scope>NUCLEOTIDE SEQUENCE [LARGE SCALE GENOMIC DNA]</scope>
    <source>
        <strain evidence="8 9">D5</strain>
    </source>
</reference>
<organism evidence="8 9">
    <name type="scientific">Oceanospirillum sediminis</name>
    <dbReference type="NCBI Taxonomy" id="2760088"/>
    <lineage>
        <taxon>Bacteria</taxon>
        <taxon>Pseudomonadati</taxon>
        <taxon>Pseudomonadota</taxon>
        <taxon>Gammaproteobacteria</taxon>
        <taxon>Oceanospirillales</taxon>
        <taxon>Oceanospirillaceae</taxon>
        <taxon>Oceanospirillum</taxon>
    </lineage>
</organism>
<sequence length="280" mass="32787">MAIDRSDREFHFTDKDFAVIKDLIYKRAGINLSESKKDMVYSRLSRRLRANGLRTFKQYLNLLNDPSSHEQQEFINSLTTNLTSFFRESHHFDILKDFLVSRESPVRIWCCAASTGEEPYSIAMACIEHYQSFTPPVEIYASDLDTKVLAKAEKGIYPVERVERLSDQRLKSFFFRGKADNSGLVKVKPELQKLIRYFPLNLLDNQWPFKLQFDVIFCRNVMIYFDKQTQYQVLKQFLPYLKDDGLLFAGHSESFPQASDLFSLRKHTVYVKADKARIKS</sequence>
<feature type="binding site" evidence="6">
    <location>
        <position position="87"/>
    </location>
    <ligand>
        <name>S-adenosyl-L-methionine</name>
        <dbReference type="ChEBI" id="CHEBI:59789"/>
    </ligand>
</feature>
<feature type="binding site" evidence="6">
    <location>
        <position position="118"/>
    </location>
    <ligand>
        <name>S-adenosyl-L-methionine</name>
        <dbReference type="ChEBI" id="CHEBI:59789"/>
    </ligand>
</feature>
<dbReference type="PANTHER" id="PTHR24422">
    <property type="entry name" value="CHEMOTAXIS PROTEIN METHYLTRANSFERASE"/>
    <property type="match status" value="1"/>
</dbReference>
<dbReference type="SUPFAM" id="SSF47757">
    <property type="entry name" value="Chemotaxis receptor methyltransferase CheR, N-terminal domain"/>
    <property type="match status" value="1"/>
</dbReference>
<proteinExistence type="predicted"/>
<keyword evidence="9" id="KW-1185">Reference proteome</keyword>
<feature type="binding site" evidence="6">
    <location>
        <begin position="219"/>
        <end position="220"/>
    </location>
    <ligand>
        <name>S-adenosyl-L-methionine</name>
        <dbReference type="ChEBI" id="CHEBI:59789"/>
    </ligand>
</feature>
<dbReference type="AlphaFoldDB" id="A0A839INL9"/>
<dbReference type="GO" id="GO:0008983">
    <property type="term" value="F:protein-glutamate O-methyltransferase activity"/>
    <property type="evidence" value="ECO:0007669"/>
    <property type="project" value="UniProtKB-EC"/>
</dbReference>
<dbReference type="SUPFAM" id="SSF53335">
    <property type="entry name" value="S-adenosyl-L-methionine-dependent methyltransferases"/>
    <property type="match status" value="1"/>
</dbReference>
<evidence type="ECO:0000313" key="8">
    <source>
        <dbReference type="EMBL" id="MBB1486835.1"/>
    </source>
</evidence>
<dbReference type="GO" id="GO:0032259">
    <property type="term" value="P:methylation"/>
    <property type="evidence" value="ECO:0007669"/>
    <property type="project" value="UniProtKB-KW"/>
</dbReference>